<dbReference type="PRINTS" id="PR00380">
    <property type="entry name" value="KINESINHEAVY"/>
</dbReference>
<feature type="region of interest" description="Disordered" evidence="13">
    <location>
        <begin position="1241"/>
        <end position="1420"/>
    </location>
</feature>
<dbReference type="Proteomes" id="UP000749559">
    <property type="component" value="Unassembled WGS sequence"/>
</dbReference>
<evidence type="ECO:0000256" key="6">
    <source>
        <dbReference type="ARBA" id="ARBA00023054"/>
    </source>
</evidence>
<evidence type="ECO:0000256" key="7">
    <source>
        <dbReference type="ARBA" id="ARBA00023069"/>
    </source>
</evidence>
<accession>A0A8S4P0A2</accession>
<dbReference type="SUPFAM" id="SSF52540">
    <property type="entry name" value="P-loop containing nucleoside triphosphate hydrolases"/>
    <property type="match status" value="1"/>
</dbReference>
<keyword evidence="3" id="KW-0963">Cytoplasm</keyword>
<dbReference type="PROSITE" id="PS00411">
    <property type="entry name" value="KINESIN_MOTOR_1"/>
    <property type="match status" value="1"/>
</dbReference>
<keyword evidence="16" id="KW-1185">Reference proteome</keyword>
<dbReference type="EMBL" id="CAIIXF020000006">
    <property type="protein sequence ID" value="CAH1786333.1"/>
    <property type="molecule type" value="Genomic_DNA"/>
</dbReference>
<comment type="similarity">
    <text evidence="11">Belongs to the TRAFAC class myosin-kinesin ATPase superfamily. Kinesin family.</text>
</comment>
<dbReference type="Pfam" id="PF25764">
    <property type="entry name" value="KIF21A_4th"/>
    <property type="match status" value="1"/>
</dbReference>
<proteinExistence type="inferred from homology"/>
<dbReference type="InterPro" id="IPR027417">
    <property type="entry name" value="P-loop_NTPase"/>
</dbReference>
<dbReference type="SMART" id="SM00129">
    <property type="entry name" value="KISc"/>
    <property type="match status" value="1"/>
</dbReference>
<feature type="region of interest" description="Disordered" evidence="13">
    <location>
        <begin position="703"/>
        <end position="725"/>
    </location>
</feature>
<evidence type="ECO:0000259" key="14">
    <source>
        <dbReference type="PROSITE" id="PS50067"/>
    </source>
</evidence>
<keyword evidence="6 12" id="KW-0175">Coiled coil</keyword>
<dbReference type="GO" id="GO:0005875">
    <property type="term" value="C:microtubule associated complex"/>
    <property type="evidence" value="ECO:0007669"/>
    <property type="project" value="TreeGrafter"/>
</dbReference>
<protein>
    <recommendedName>
        <fullName evidence="14">Kinesin motor domain-containing protein</fullName>
    </recommendedName>
</protein>
<feature type="compositionally biased region" description="Basic and acidic residues" evidence="13">
    <location>
        <begin position="1279"/>
        <end position="1304"/>
    </location>
</feature>
<feature type="compositionally biased region" description="Basic and acidic residues" evidence="13">
    <location>
        <begin position="1323"/>
        <end position="1340"/>
    </location>
</feature>
<comment type="subcellular location">
    <subcellularLocation>
        <location evidence="1">Cell projection</location>
        <location evidence="1">Cilium</location>
    </subcellularLocation>
    <subcellularLocation>
        <location evidence="2">Cytoplasm</location>
        <location evidence="2">Cytoskeleton</location>
    </subcellularLocation>
</comment>
<feature type="coiled-coil region" evidence="12">
    <location>
        <begin position="1137"/>
        <end position="1171"/>
    </location>
</feature>
<evidence type="ECO:0000256" key="13">
    <source>
        <dbReference type="SAM" id="MobiDB-lite"/>
    </source>
</evidence>
<evidence type="ECO:0000256" key="5">
    <source>
        <dbReference type="ARBA" id="ARBA00022840"/>
    </source>
</evidence>
<feature type="compositionally biased region" description="Basic and acidic residues" evidence="13">
    <location>
        <begin position="1368"/>
        <end position="1382"/>
    </location>
</feature>
<evidence type="ECO:0000256" key="4">
    <source>
        <dbReference type="ARBA" id="ARBA00022741"/>
    </source>
</evidence>
<name>A0A8S4P0A2_OWEFU</name>
<feature type="compositionally biased region" description="Basic and acidic residues" evidence="13">
    <location>
        <begin position="227"/>
        <end position="236"/>
    </location>
</feature>
<keyword evidence="4 11" id="KW-0547">Nucleotide-binding</keyword>
<dbReference type="InterPro" id="IPR001752">
    <property type="entry name" value="Kinesin_motor_dom"/>
</dbReference>
<feature type="domain" description="Kinesin motor" evidence="14">
    <location>
        <begin position="8"/>
        <end position="357"/>
    </location>
</feature>
<keyword evidence="5 11" id="KW-0067">ATP-binding</keyword>
<dbReference type="PROSITE" id="PS50067">
    <property type="entry name" value="KINESIN_MOTOR_2"/>
    <property type="match status" value="1"/>
</dbReference>
<keyword evidence="7" id="KW-0969">Cilium</keyword>
<dbReference type="GO" id="GO:0051231">
    <property type="term" value="P:spindle elongation"/>
    <property type="evidence" value="ECO:0007669"/>
    <property type="project" value="TreeGrafter"/>
</dbReference>
<feature type="region of interest" description="Disordered" evidence="13">
    <location>
        <begin position="222"/>
        <end position="244"/>
    </location>
</feature>
<dbReference type="CDD" id="cd01372">
    <property type="entry name" value="KISc_KIF4"/>
    <property type="match status" value="1"/>
</dbReference>
<dbReference type="GO" id="GO:0003777">
    <property type="term" value="F:microtubule motor activity"/>
    <property type="evidence" value="ECO:0007669"/>
    <property type="project" value="InterPro"/>
</dbReference>
<evidence type="ECO:0000313" key="16">
    <source>
        <dbReference type="Proteomes" id="UP000749559"/>
    </source>
</evidence>
<dbReference type="GO" id="GO:0007018">
    <property type="term" value="P:microtubule-based movement"/>
    <property type="evidence" value="ECO:0007669"/>
    <property type="project" value="InterPro"/>
</dbReference>
<organism evidence="15 16">
    <name type="scientific">Owenia fusiformis</name>
    <name type="common">Polychaete worm</name>
    <dbReference type="NCBI Taxonomy" id="6347"/>
    <lineage>
        <taxon>Eukaryota</taxon>
        <taxon>Metazoa</taxon>
        <taxon>Spiralia</taxon>
        <taxon>Lophotrochozoa</taxon>
        <taxon>Annelida</taxon>
        <taxon>Polychaeta</taxon>
        <taxon>Sedentaria</taxon>
        <taxon>Canalipalpata</taxon>
        <taxon>Sabellida</taxon>
        <taxon>Oweniida</taxon>
        <taxon>Oweniidae</taxon>
        <taxon>Owenia</taxon>
    </lineage>
</organism>
<dbReference type="Gene3D" id="3.40.850.10">
    <property type="entry name" value="Kinesin motor domain"/>
    <property type="match status" value="1"/>
</dbReference>
<feature type="coiled-coil region" evidence="12">
    <location>
        <begin position="365"/>
        <end position="392"/>
    </location>
</feature>
<dbReference type="PANTHER" id="PTHR47969">
    <property type="entry name" value="CHROMOSOME-ASSOCIATED KINESIN KIF4A-RELATED"/>
    <property type="match status" value="1"/>
</dbReference>
<evidence type="ECO:0000256" key="11">
    <source>
        <dbReference type="PROSITE-ProRule" id="PRU00283"/>
    </source>
</evidence>
<evidence type="ECO:0000256" key="10">
    <source>
        <dbReference type="ARBA" id="ARBA00023273"/>
    </source>
</evidence>
<dbReference type="GO" id="GO:0008017">
    <property type="term" value="F:microtubule binding"/>
    <property type="evidence" value="ECO:0007669"/>
    <property type="project" value="InterPro"/>
</dbReference>
<dbReference type="GO" id="GO:0005524">
    <property type="term" value="F:ATP binding"/>
    <property type="evidence" value="ECO:0007669"/>
    <property type="project" value="UniProtKB-UniRule"/>
</dbReference>
<evidence type="ECO:0000256" key="3">
    <source>
        <dbReference type="ARBA" id="ARBA00022490"/>
    </source>
</evidence>
<keyword evidence="9" id="KW-0206">Cytoskeleton</keyword>
<keyword evidence="10" id="KW-0966">Cell projection</keyword>
<dbReference type="GO" id="GO:0007052">
    <property type="term" value="P:mitotic spindle organization"/>
    <property type="evidence" value="ECO:0007669"/>
    <property type="project" value="TreeGrafter"/>
</dbReference>
<dbReference type="InterPro" id="IPR027640">
    <property type="entry name" value="Kinesin-like_fam"/>
</dbReference>
<evidence type="ECO:0000256" key="2">
    <source>
        <dbReference type="ARBA" id="ARBA00004245"/>
    </source>
</evidence>
<gene>
    <name evidence="15" type="ORF">OFUS_LOCUS12249</name>
</gene>
<feature type="coiled-coil region" evidence="12">
    <location>
        <begin position="947"/>
        <end position="991"/>
    </location>
</feature>
<dbReference type="InterPro" id="IPR036961">
    <property type="entry name" value="Kinesin_motor_dom_sf"/>
</dbReference>
<sequence length="1420" mass="162394">MTEAKEIKVQVAVRVRPLLQKEKLGGEQLCVRVIPDSKQVIVGKDRAFTFDHVITSKSAQDEVYNKCVEPLVRSCFEGYNATVFAYGQTGSGKTFTIGGGNIASLVEQEFGIIPRAIQHIFNTIQTDSGTEYVVRVSYIELYKEELRDLLDVDTSSKDLHIREDEDGNTVISGTRELQCSSMDEVMSCLQSGSAARHTGSTQMNEQSSRSHSIFTIMIQQTVSDTNPKQERSRSDASEEVLENSDENITQYITAKFHFVDLAGSERVDKTGNVGDRFKESVHINSGLLALGNVISALGDPKRKVTHIPYRDSKITRLLKDSLGGNAKTLMICCISPASSNFDETLNSLKYANRARNIRNKPIVNHDSASTKLAEMQSEIMALRDELQKQRMSLYTAATETTSLEDSQVRELEDRIIKLQTECSHYRMVAEEAYNQLVDIRNRDLLSKSQNIKLSDWMELIEEIQSKVPSTLSKDAWQNETVNRLEKELHQCKKDLKSDEEIFAEKNKEVEDLKSKVNKLESMLKKSSAALGSMDEQEAKHQREMIQQQELIEQLQNQLKKQRFQSVEISQDIELPATEAPPITSRRAKSVPAERVGKRPMTGHLQVPDQRDIHTSPALFSLDRVMQGFRARSQLLINQLEDNDDVLHKIYSKESIIEEDDEEPAPVKSKTPFVRKGTFRVGEMKGQLKSGTKTLIRDSMDLLTDNKGDESQGVSEKLRSSTELQRKRIKDSQLKLQAAHQKMRDLNINIRMKEQLIRELVKSGKEAEVMKRRYADKLKAMEKDREQAKHDLNEANKALHDLEAKGNAGVVEKNKLQSEFRKKIESARSKVNSLQKKQKETEKVANITSHNDKKVSDLELAVGKMKQQHDDLHKRLKEENDRKIKLEKELQKDQQRIKELEIRNEQQQKVLKRKTEEVVAIHKKLRSGSTSSAHSEGQDKIDEQKKWLDGEIDKVLAQRHQMEALEEELKKREQIISKKEALMKEKSDLEMKKLRSSQILNKDILSVSGRLESMERKIGEKSREVTSAPDSQTLKEELQGLVNNRERLTKQRVVLEEKLQEGTLLSPQEERRLIEYDEAIETLDAAIDFKNERIANKQRDVRHSMMLVAQSEENILGRLNSLSGADTKELLSRYFNKIVTLKESERNYQLQCDQLEMKVDEQERLVLELESTLERSVLESDRKLTEQQQQYEQQLQTLVHQLATRGDEGPDSKMKELEKDLYYYKKTSRDLKKKLRELMSGMIGADGDKGGEVNGSAPTTPRDEFKIPLTPKDQQTPRRGSKEETPRENRDTPREKRETPRERQPHQPSTPRERHRMNTPRNISARDRDSKIDPKPPDDKPTLGGTRVLQFKEIPASDVSRNVTPIKISRRELRQMSEAELSVRRSNLSSAPPPQDSLEAAPSGGRNPWGHDTYTLDGKPK</sequence>
<reference evidence="15" key="1">
    <citation type="submission" date="2022-03" db="EMBL/GenBank/DDBJ databases">
        <authorList>
            <person name="Martin C."/>
        </authorList>
    </citation>
    <scope>NUCLEOTIDE SEQUENCE</scope>
</reference>
<comment type="caution">
    <text evidence="15">The sequence shown here is derived from an EMBL/GenBank/DDBJ whole genome shotgun (WGS) entry which is preliminary data.</text>
</comment>
<feature type="binding site" evidence="11">
    <location>
        <begin position="87"/>
        <end position="94"/>
    </location>
    <ligand>
        <name>ATP</name>
        <dbReference type="ChEBI" id="CHEBI:30616"/>
    </ligand>
</feature>
<dbReference type="Pfam" id="PF00225">
    <property type="entry name" value="Kinesin"/>
    <property type="match status" value="1"/>
</dbReference>
<feature type="coiled-coil region" evidence="12">
    <location>
        <begin position="728"/>
        <end position="916"/>
    </location>
</feature>
<evidence type="ECO:0000256" key="12">
    <source>
        <dbReference type="SAM" id="Coils"/>
    </source>
</evidence>
<keyword evidence="8 11" id="KW-0505">Motor protein</keyword>
<feature type="coiled-coil region" evidence="12">
    <location>
        <begin position="481"/>
        <end position="571"/>
    </location>
</feature>
<feature type="coiled-coil region" evidence="12">
    <location>
        <begin position="1030"/>
        <end position="1099"/>
    </location>
</feature>
<evidence type="ECO:0000256" key="8">
    <source>
        <dbReference type="ARBA" id="ARBA00023175"/>
    </source>
</evidence>
<dbReference type="InterPro" id="IPR019821">
    <property type="entry name" value="Kinesin_motor_CS"/>
</dbReference>
<evidence type="ECO:0000256" key="9">
    <source>
        <dbReference type="ARBA" id="ARBA00023212"/>
    </source>
</evidence>
<dbReference type="OrthoDB" id="3176171at2759"/>
<dbReference type="FunFam" id="3.40.850.10:FF:000025">
    <property type="entry name" value="kinesin-like protein KIF27 isoform X1"/>
    <property type="match status" value="1"/>
</dbReference>
<dbReference type="GO" id="GO:0005929">
    <property type="term" value="C:cilium"/>
    <property type="evidence" value="ECO:0007669"/>
    <property type="project" value="UniProtKB-SubCell"/>
</dbReference>
<dbReference type="PANTHER" id="PTHR47969:SF25">
    <property type="entry name" value="KINESIN MOTOR DOMAIN-CONTAINING PROTEIN"/>
    <property type="match status" value="1"/>
</dbReference>
<evidence type="ECO:0000313" key="15">
    <source>
        <dbReference type="EMBL" id="CAH1786333.1"/>
    </source>
</evidence>
<evidence type="ECO:0000256" key="1">
    <source>
        <dbReference type="ARBA" id="ARBA00004138"/>
    </source>
</evidence>